<protein>
    <recommendedName>
        <fullName evidence="4">Outer membrane protein beta-barrel domain</fullName>
    </recommendedName>
</protein>
<evidence type="ECO:0000313" key="3">
    <source>
        <dbReference type="Proteomes" id="UP000233387"/>
    </source>
</evidence>
<comment type="caution">
    <text evidence="2">The sequence shown here is derived from an EMBL/GenBank/DDBJ whole genome shotgun (WGS) entry which is preliminary data.</text>
</comment>
<evidence type="ECO:0008006" key="4">
    <source>
        <dbReference type="Google" id="ProtNLM"/>
    </source>
</evidence>
<dbReference type="RefSeq" id="WP_101357615.1">
    <property type="nucleotide sequence ID" value="NZ_NKXO01000004.1"/>
</dbReference>
<reference evidence="2 3" key="1">
    <citation type="submission" date="2017-06" db="EMBL/GenBank/DDBJ databases">
        <title>Raineya orbicola gen. nov., sp. nov. a slightly thermophilic bacterium of the phylum Bacteroidetes and the description of Raineyaceae fam. nov.</title>
        <authorList>
            <person name="Albuquerque L."/>
            <person name="Polonia A.R.M."/>
            <person name="Barroso C."/>
            <person name="Froufe H.J.C."/>
            <person name="Lage O."/>
            <person name="Lobo-Da-Cunha A."/>
            <person name="Egas C."/>
            <person name="Da Costa M.S."/>
        </authorList>
    </citation>
    <scope>NUCLEOTIDE SEQUENCE [LARGE SCALE GENOMIC DNA]</scope>
    <source>
        <strain evidence="2 3">SPSPC-11</strain>
    </source>
</reference>
<keyword evidence="1" id="KW-0732">Signal</keyword>
<evidence type="ECO:0000313" key="2">
    <source>
        <dbReference type="EMBL" id="PKQ70619.1"/>
    </source>
</evidence>
<sequence>MSKITKILLFLLLSVHLQAQSILEDELTKEFTFGININTNANFPGGISFKYGKVTDNARVNTTYTIEFVGIRHPQEYRFSVSSVSGGQAFVRGKQNYLYNLRLQFGKDLVLFRKAPQEGVQVNAVLAGGLSVGFLKPYMIRYNTSGTGSGLSGNTLNIPFYQYNFGDDALFQNKYGVPFTEERIEGRGDFFAGFEQMKIVPGINAKIGLAFETSAFKTSLTGIETGFVIDIFTQKMPILNANFTADPVKNYSTFAALYLSMFFGGRK</sequence>
<accession>A0A2N3IJW9</accession>
<dbReference type="AlphaFoldDB" id="A0A2N3IJW9"/>
<keyword evidence="3" id="KW-1185">Reference proteome</keyword>
<organism evidence="2 3">
    <name type="scientific">Raineya orbicola</name>
    <dbReference type="NCBI Taxonomy" id="2016530"/>
    <lineage>
        <taxon>Bacteria</taxon>
        <taxon>Pseudomonadati</taxon>
        <taxon>Bacteroidota</taxon>
        <taxon>Cytophagia</taxon>
        <taxon>Cytophagales</taxon>
        <taxon>Raineyaceae</taxon>
        <taxon>Raineya</taxon>
    </lineage>
</organism>
<dbReference type="OrthoDB" id="1523667at2"/>
<dbReference type="Proteomes" id="UP000233387">
    <property type="component" value="Unassembled WGS sequence"/>
</dbReference>
<dbReference type="EMBL" id="NKXO01000004">
    <property type="protein sequence ID" value="PKQ70619.1"/>
    <property type="molecule type" value="Genomic_DNA"/>
</dbReference>
<feature type="signal peptide" evidence="1">
    <location>
        <begin position="1"/>
        <end position="19"/>
    </location>
</feature>
<feature type="chain" id="PRO_5014826838" description="Outer membrane protein beta-barrel domain" evidence="1">
    <location>
        <begin position="20"/>
        <end position="267"/>
    </location>
</feature>
<proteinExistence type="predicted"/>
<name>A0A2N3IJW9_9BACT</name>
<gene>
    <name evidence="2" type="ORF">Rain11_0349</name>
</gene>
<evidence type="ECO:0000256" key="1">
    <source>
        <dbReference type="SAM" id="SignalP"/>
    </source>
</evidence>